<dbReference type="Proteomes" id="UP000248423">
    <property type="component" value="Unassembled WGS sequence"/>
</dbReference>
<evidence type="ECO:0000256" key="2">
    <source>
        <dbReference type="ARBA" id="ARBA00022448"/>
    </source>
</evidence>
<reference evidence="7 8" key="1">
    <citation type="submission" date="2018-02" db="EMBL/GenBank/DDBJ databases">
        <title>The genomes of Aspergillus section Nigri reveals drivers in fungal speciation.</title>
        <authorList>
            <consortium name="DOE Joint Genome Institute"/>
            <person name="Vesth T.C."/>
            <person name="Nybo J."/>
            <person name="Theobald S."/>
            <person name="Brandl J."/>
            <person name="Frisvad J.C."/>
            <person name="Nielsen K.F."/>
            <person name="Lyhne E.K."/>
            <person name="Kogle M.E."/>
            <person name="Kuo A."/>
            <person name="Riley R."/>
            <person name="Clum A."/>
            <person name="Nolan M."/>
            <person name="Lipzen A."/>
            <person name="Salamov A."/>
            <person name="Henrissat B."/>
            <person name="Wiebenga A."/>
            <person name="De vries R.P."/>
            <person name="Grigoriev I.V."/>
            <person name="Mortensen U.H."/>
            <person name="Andersen M.R."/>
            <person name="Baker S.E."/>
        </authorList>
    </citation>
    <scope>NUCLEOTIDE SEQUENCE [LARGE SCALE GENOMIC DNA]</scope>
    <source>
        <strain evidence="7 8">CBS 121057</strain>
    </source>
</reference>
<dbReference type="VEuPathDB" id="FungiDB:BO78DRAFT_407001"/>
<keyword evidence="2" id="KW-0813">Transport</keyword>
<evidence type="ECO:0000256" key="4">
    <source>
        <dbReference type="ARBA" id="ARBA00022989"/>
    </source>
</evidence>
<accession>A0A319ESM2</accession>
<feature type="transmembrane region" description="Helical" evidence="6">
    <location>
        <begin position="271"/>
        <end position="293"/>
    </location>
</feature>
<gene>
    <name evidence="7" type="ORF">BO78DRAFT_407001</name>
</gene>
<dbReference type="STRING" id="1448318.A0A319ESM2"/>
<dbReference type="PANTHER" id="PTHR45649:SF5">
    <property type="entry name" value="GABA TRANSPORTER (EUROFUNG)-RELATED"/>
    <property type="match status" value="1"/>
</dbReference>
<evidence type="ECO:0000313" key="7">
    <source>
        <dbReference type="EMBL" id="PYI06804.1"/>
    </source>
</evidence>
<comment type="subcellular location">
    <subcellularLocation>
        <location evidence="1">Membrane</location>
        <topology evidence="1">Multi-pass membrane protein</topology>
    </subcellularLocation>
</comment>
<dbReference type="AlphaFoldDB" id="A0A319ESM2"/>
<feature type="transmembrane region" description="Helical" evidence="6">
    <location>
        <begin position="194"/>
        <end position="211"/>
    </location>
</feature>
<name>A0A319ESM2_ASPSB</name>
<feature type="transmembrane region" description="Helical" evidence="6">
    <location>
        <begin position="444"/>
        <end position="465"/>
    </location>
</feature>
<dbReference type="PIRSF" id="PIRSF006060">
    <property type="entry name" value="AA_transporter"/>
    <property type="match status" value="1"/>
</dbReference>
<feature type="transmembrane region" description="Helical" evidence="6">
    <location>
        <begin position="40"/>
        <end position="65"/>
    </location>
</feature>
<evidence type="ECO:0000256" key="6">
    <source>
        <dbReference type="SAM" id="Phobius"/>
    </source>
</evidence>
<evidence type="ECO:0000256" key="1">
    <source>
        <dbReference type="ARBA" id="ARBA00004141"/>
    </source>
</evidence>
<evidence type="ECO:0000256" key="5">
    <source>
        <dbReference type="ARBA" id="ARBA00023136"/>
    </source>
</evidence>
<evidence type="ECO:0000313" key="8">
    <source>
        <dbReference type="Proteomes" id="UP000248423"/>
    </source>
</evidence>
<feature type="transmembrane region" description="Helical" evidence="6">
    <location>
        <begin position="166"/>
        <end position="182"/>
    </location>
</feature>
<feature type="transmembrane region" description="Helical" evidence="6">
    <location>
        <begin position="374"/>
        <end position="394"/>
    </location>
</feature>
<organism evidence="7 8">
    <name type="scientific">Aspergillus sclerotiicarbonarius (strain CBS 121057 / IBT 28362)</name>
    <dbReference type="NCBI Taxonomy" id="1448318"/>
    <lineage>
        <taxon>Eukaryota</taxon>
        <taxon>Fungi</taxon>
        <taxon>Dikarya</taxon>
        <taxon>Ascomycota</taxon>
        <taxon>Pezizomycotina</taxon>
        <taxon>Eurotiomycetes</taxon>
        <taxon>Eurotiomycetidae</taxon>
        <taxon>Eurotiales</taxon>
        <taxon>Aspergillaceae</taxon>
        <taxon>Aspergillus</taxon>
        <taxon>Aspergillus subgen. Circumdati</taxon>
    </lineage>
</organism>
<dbReference type="OrthoDB" id="3257095at2759"/>
<keyword evidence="8" id="KW-1185">Reference proteome</keyword>
<dbReference type="Pfam" id="PF13520">
    <property type="entry name" value="AA_permease_2"/>
    <property type="match status" value="1"/>
</dbReference>
<feature type="transmembrane region" description="Helical" evidence="6">
    <location>
        <begin position="71"/>
        <end position="90"/>
    </location>
</feature>
<proteinExistence type="predicted"/>
<feature type="transmembrane region" description="Helical" evidence="6">
    <location>
        <begin position="119"/>
        <end position="146"/>
    </location>
</feature>
<feature type="transmembrane region" description="Helical" evidence="6">
    <location>
        <begin position="331"/>
        <end position="353"/>
    </location>
</feature>
<keyword evidence="5 6" id="KW-0472">Membrane</keyword>
<feature type="transmembrane region" description="Helical" evidence="6">
    <location>
        <begin position="231"/>
        <end position="250"/>
    </location>
</feature>
<dbReference type="PANTHER" id="PTHR45649">
    <property type="entry name" value="AMINO-ACID PERMEASE BAT1"/>
    <property type="match status" value="1"/>
</dbReference>
<dbReference type="EMBL" id="KZ826346">
    <property type="protein sequence ID" value="PYI06804.1"/>
    <property type="molecule type" value="Genomic_DNA"/>
</dbReference>
<dbReference type="GO" id="GO:0022857">
    <property type="term" value="F:transmembrane transporter activity"/>
    <property type="evidence" value="ECO:0007669"/>
    <property type="project" value="InterPro"/>
</dbReference>
<evidence type="ECO:0000256" key="3">
    <source>
        <dbReference type="ARBA" id="ARBA00022692"/>
    </source>
</evidence>
<sequence>MNCSEKKTQSDTIDASLEVARNKSHDEGETYELKKGFSRLTILSMTVVLMATWEALSSTMAAGLVSGGPVSLVYGFILAMIGALATAASLSELASMYPTAGGQYHFTAKLAPEKLKNTLSWAIGWIGTFGWISFAASAPFLAATMIQGLVVLNHETYEMERWQSTLIYWALVGLGTVINIWGSRLLSFVEGMSLLVHICAFIANVAVMWACSPTKHSAEFVFTSFVNNSGWSSNGVAWSIGLLSSCYVLAGCDGAIHLGEEMDNPAVSVPYCMLGSVTINGVMGFAFLLAVLFCMGDMDTALNSPTGYPIIEIFRSATGSRAASTAMTSTLIFTAWLGTIALLASAARMLWSLARDKALPGHQYLTKLDIKTQVPTRSILATSTVLVLLGLVNIGSTTAFNAIISLAVLGLHVSYLVPIVLMLWRRISRENTALNYGPWRLGRFGVPINLVSVLYLGYTSIFMLFPPYQPVTAGNMNYASLIFGAVLIFSAIYWVWRGRKEYTVSNMRGLAV</sequence>
<keyword evidence="4 6" id="KW-1133">Transmembrane helix</keyword>
<feature type="transmembrane region" description="Helical" evidence="6">
    <location>
        <begin position="477"/>
        <end position="496"/>
    </location>
</feature>
<dbReference type="Gene3D" id="1.20.1740.10">
    <property type="entry name" value="Amino acid/polyamine transporter I"/>
    <property type="match status" value="1"/>
</dbReference>
<dbReference type="GO" id="GO:0016020">
    <property type="term" value="C:membrane"/>
    <property type="evidence" value="ECO:0007669"/>
    <property type="project" value="UniProtKB-SubCell"/>
</dbReference>
<feature type="transmembrane region" description="Helical" evidence="6">
    <location>
        <begin position="400"/>
        <end position="424"/>
    </location>
</feature>
<dbReference type="InterPro" id="IPR002293">
    <property type="entry name" value="AA/rel_permease1"/>
</dbReference>
<keyword evidence="3 6" id="KW-0812">Transmembrane</keyword>
<protein>
    <submittedName>
        <fullName evidence="7">Putative GABA permease</fullName>
    </submittedName>
</protein>